<name>A0ABT0LC47_9GAMM</name>
<keyword evidence="3" id="KW-1185">Reference proteome</keyword>
<protein>
    <recommendedName>
        <fullName evidence="4">Class IIb bacteriocin, lactobin A/cerein 7B family</fullName>
    </recommendedName>
</protein>
<keyword evidence="1" id="KW-0472">Membrane</keyword>
<evidence type="ECO:0000256" key="1">
    <source>
        <dbReference type="SAM" id="Phobius"/>
    </source>
</evidence>
<dbReference type="EMBL" id="JAKIKS010000039">
    <property type="protein sequence ID" value="MCL1125085.1"/>
    <property type="molecule type" value="Genomic_DNA"/>
</dbReference>
<reference evidence="2 3" key="1">
    <citation type="submission" date="2022-01" db="EMBL/GenBank/DDBJ databases">
        <title>Whole genome-based taxonomy of the Shewanellaceae.</title>
        <authorList>
            <person name="Martin-Rodriguez A.J."/>
        </authorList>
    </citation>
    <scope>NUCLEOTIDE SEQUENCE [LARGE SCALE GENOMIC DNA]</scope>
    <source>
        <strain evidence="2 3">DSM 17177</strain>
    </source>
</reference>
<evidence type="ECO:0000313" key="2">
    <source>
        <dbReference type="EMBL" id="MCL1125085.1"/>
    </source>
</evidence>
<keyword evidence="1" id="KW-0812">Transmembrane</keyword>
<feature type="transmembrane region" description="Helical" evidence="1">
    <location>
        <begin position="21"/>
        <end position="40"/>
    </location>
</feature>
<keyword evidence="1" id="KW-1133">Transmembrane helix</keyword>
<dbReference type="RefSeq" id="WP_248940365.1">
    <property type="nucleotide sequence ID" value="NZ_JAKIKS010000039.1"/>
</dbReference>
<sequence length="75" mass="7712">MKELNINEIEQVNGGNRASDYAINGAVIGIAAASVVALAFAAPEILATGALCASGMAIIGFAEDYFYPEPSFTEA</sequence>
<evidence type="ECO:0000313" key="3">
    <source>
        <dbReference type="Proteomes" id="UP001203423"/>
    </source>
</evidence>
<proteinExistence type="predicted"/>
<gene>
    <name evidence="2" type="ORF">L2764_11515</name>
</gene>
<dbReference type="Proteomes" id="UP001203423">
    <property type="component" value="Unassembled WGS sequence"/>
</dbReference>
<evidence type="ECO:0008006" key="4">
    <source>
        <dbReference type="Google" id="ProtNLM"/>
    </source>
</evidence>
<organism evidence="2 3">
    <name type="scientific">Shewanella surugensis</name>
    <dbReference type="NCBI Taxonomy" id="212020"/>
    <lineage>
        <taxon>Bacteria</taxon>
        <taxon>Pseudomonadati</taxon>
        <taxon>Pseudomonadota</taxon>
        <taxon>Gammaproteobacteria</taxon>
        <taxon>Alteromonadales</taxon>
        <taxon>Shewanellaceae</taxon>
        <taxon>Shewanella</taxon>
    </lineage>
</organism>
<comment type="caution">
    <text evidence="2">The sequence shown here is derived from an EMBL/GenBank/DDBJ whole genome shotgun (WGS) entry which is preliminary data.</text>
</comment>
<accession>A0ABT0LC47</accession>